<evidence type="ECO:0000259" key="1">
    <source>
        <dbReference type="Pfam" id="PF04970"/>
    </source>
</evidence>
<dbReference type="EMBL" id="JAIZAY010000013">
    <property type="protein sequence ID" value="KAJ8031358.1"/>
    <property type="molecule type" value="Genomic_DNA"/>
</dbReference>
<reference evidence="2" key="1">
    <citation type="submission" date="2021-10" db="EMBL/GenBank/DDBJ databases">
        <title>Tropical sea cucumber genome reveals ecological adaptation and Cuvierian tubules defense mechanism.</title>
        <authorList>
            <person name="Chen T."/>
        </authorList>
    </citation>
    <scope>NUCLEOTIDE SEQUENCE</scope>
    <source>
        <strain evidence="2">Nanhai2018</strain>
        <tissue evidence="2">Muscle</tissue>
    </source>
</reference>
<evidence type="ECO:0000313" key="3">
    <source>
        <dbReference type="Proteomes" id="UP001152320"/>
    </source>
</evidence>
<organism evidence="2 3">
    <name type="scientific">Holothuria leucospilota</name>
    <name type="common">Black long sea cucumber</name>
    <name type="synonym">Mertensiothuria leucospilota</name>
    <dbReference type="NCBI Taxonomy" id="206669"/>
    <lineage>
        <taxon>Eukaryota</taxon>
        <taxon>Metazoa</taxon>
        <taxon>Echinodermata</taxon>
        <taxon>Eleutherozoa</taxon>
        <taxon>Echinozoa</taxon>
        <taxon>Holothuroidea</taxon>
        <taxon>Aspidochirotacea</taxon>
        <taxon>Aspidochirotida</taxon>
        <taxon>Holothuriidae</taxon>
        <taxon>Holothuria</taxon>
    </lineage>
</organism>
<dbReference type="OrthoDB" id="6156857at2759"/>
<dbReference type="Gene3D" id="3.90.1720.10">
    <property type="entry name" value="endopeptidase domain like (from Nostoc punctiforme)"/>
    <property type="match status" value="1"/>
</dbReference>
<gene>
    <name evidence="2" type="ORF">HOLleu_28065</name>
</gene>
<evidence type="ECO:0000313" key="2">
    <source>
        <dbReference type="EMBL" id="KAJ8031358.1"/>
    </source>
</evidence>
<dbReference type="AlphaFoldDB" id="A0A9Q1BRH4"/>
<proteinExistence type="predicted"/>
<dbReference type="InterPro" id="IPR007053">
    <property type="entry name" value="LRAT_dom"/>
</dbReference>
<comment type="caution">
    <text evidence="2">The sequence shown here is derived from an EMBL/GenBank/DDBJ whole genome shotgun (WGS) entry which is preliminary data.</text>
</comment>
<feature type="domain" description="LRAT" evidence="1">
    <location>
        <begin position="431"/>
        <end position="469"/>
    </location>
</feature>
<protein>
    <recommendedName>
        <fullName evidence="1">LRAT domain-containing protein</fullName>
    </recommendedName>
</protein>
<sequence>MEDDDDARWILRPCICGNRETGKFKCYQSDDGDLLGVFCDSCGKEWLQERFLEEVPTENYLLFKNRRLYQREKKKVTTSTVDARGQRLKEGDHIRWSEKQGRVSLNFDAIVESVQGSIDNPLVSVILMQKLSFCQLTFGRMLIDVSKLRNIEIVMYTPESDQVDLVTARASAWCSLVSEACNLFTTKAKAFASYCKCGPGHSWRVIWLGGGQMTETLKALLGSSWITGQEDDCQTIVGEGCTKAKIRAGILFVADGTAIGFDLEDSIKERSVKVNREDFLNGFINRLIGALNEHGCSFSGAVANEKLGGGIGYVEIPSVQVRVSVFIGTVLKGRVPRAPQKAVGSSFGRAFGQIIHMSVKRGDEAVDLVNIHPGDQVVLPGHVSHPRCHAIVISVSTKSNKLKLIRNTYEKGIVEEWVEVSPPVLRVTYPPGETFPAEKAIERARSRLGEHRYNILMYNCKHFAAWCKLQEK</sequence>
<name>A0A9Q1BRH4_HOLLE</name>
<dbReference type="Proteomes" id="UP001152320">
    <property type="component" value="Chromosome 13"/>
</dbReference>
<accession>A0A9Q1BRH4</accession>
<dbReference type="Pfam" id="PF04970">
    <property type="entry name" value="LRAT"/>
    <property type="match status" value="1"/>
</dbReference>
<keyword evidence="3" id="KW-1185">Reference proteome</keyword>